<accession>A0A1M4UBH6</accession>
<dbReference type="OrthoDB" id="8132905at2"/>
<dbReference type="Proteomes" id="UP000184295">
    <property type="component" value="Unassembled WGS sequence"/>
</dbReference>
<protein>
    <submittedName>
        <fullName evidence="1">Metallophosphoesterase, PPA1498 family</fullName>
    </submittedName>
</protein>
<dbReference type="STRING" id="1121881.SAMN02745225_00912"/>
<dbReference type="InterPro" id="IPR051918">
    <property type="entry name" value="STPP_CPPED1"/>
</dbReference>
<evidence type="ECO:0000313" key="2">
    <source>
        <dbReference type="Proteomes" id="UP000184295"/>
    </source>
</evidence>
<dbReference type="AlphaFoldDB" id="A0A1M4UBH6"/>
<gene>
    <name evidence="1" type="ORF">SAMN02745225_00912</name>
</gene>
<proteinExistence type="predicted"/>
<sequence>MDTNGGGSIHPFTSAESLVGGSTIYEGNRSDFLQLSVGPGESETTWEDLKTTVQGEGDDVVSLCRFVHITDFQLADVKSPSRFEYVNRYSKDKRFSGLIPGYRPQEFLIYAMVCELVKTINSLPPSELSGREVDLVLTTGDLIDNAQNNEVGWVVSLLSGGTADVSSGSNQPEFVSSSSFGDSEYWHPDGGFDVYKEHFGFPVVEGMLTAAMRPIVSEGLKVPWLGCNGNHEILSQGVGEVSSALQEITQGGSKSMDIGGGELPLDLYSYFVDDPAGFFSSGLQRSVSFDPKRRHITTSDLVRIYMEAPGSPPGHGFTQWNIEEDVAYFSYDLGDQMRVVTLDTAVSGGEAEGAIDRSQFLWLEEQLKSASSRYFVDGRLTVNPFGHDRYVVITSHHPLKRMVNSFRDPQRQEVDRGEISDLLHRYPNVILWLSGHTHVNEVSRSVSPYDRRYGFYEVTTVSIMDWPCQFRVVEILERPDALEVHLEMGNVDVPAFTNEVDSTTDLASWHRCVAYNVARLLPKNFVGTRRDRNVKLVLEKRH</sequence>
<dbReference type="RefSeq" id="WP_072789198.1">
    <property type="nucleotide sequence ID" value="NZ_FQUL01000009.1"/>
</dbReference>
<dbReference type="PANTHER" id="PTHR43143:SF1">
    <property type="entry name" value="SERINE_THREONINE-PROTEIN PHOSPHATASE CPPED1"/>
    <property type="match status" value="1"/>
</dbReference>
<keyword evidence="2" id="KW-1185">Reference proteome</keyword>
<organism evidence="1 2">
    <name type="scientific">Ferrithrix thermotolerans DSM 19514</name>
    <dbReference type="NCBI Taxonomy" id="1121881"/>
    <lineage>
        <taxon>Bacteria</taxon>
        <taxon>Bacillati</taxon>
        <taxon>Actinomycetota</taxon>
        <taxon>Acidimicrobiia</taxon>
        <taxon>Acidimicrobiales</taxon>
        <taxon>Acidimicrobiaceae</taxon>
        <taxon>Ferrithrix</taxon>
    </lineage>
</organism>
<dbReference type="PANTHER" id="PTHR43143">
    <property type="entry name" value="METALLOPHOSPHOESTERASE, CALCINEURIN SUPERFAMILY"/>
    <property type="match status" value="1"/>
</dbReference>
<dbReference type="InterPro" id="IPR029052">
    <property type="entry name" value="Metallo-depent_PP-like"/>
</dbReference>
<dbReference type="Gene3D" id="3.60.21.10">
    <property type="match status" value="1"/>
</dbReference>
<dbReference type="SUPFAM" id="SSF56300">
    <property type="entry name" value="Metallo-dependent phosphatases"/>
    <property type="match status" value="1"/>
</dbReference>
<evidence type="ECO:0000313" key="1">
    <source>
        <dbReference type="EMBL" id="SHE53996.1"/>
    </source>
</evidence>
<reference evidence="2" key="1">
    <citation type="submission" date="2016-11" db="EMBL/GenBank/DDBJ databases">
        <authorList>
            <person name="Varghese N."/>
            <person name="Submissions S."/>
        </authorList>
    </citation>
    <scope>NUCLEOTIDE SEQUENCE [LARGE SCALE GENOMIC DNA]</scope>
    <source>
        <strain evidence="2">DSM 19514</strain>
    </source>
</reference>
<name>A0A1M4UBH6_9ACTN</name>
<dbReference type="EMBL" id="FQUL01000009">
    <property type="protein sequence ID" value="SHE53996.1"/>
    <property type="molecule type" value="Genomic_DNA"/>
</dbReference>